<organism evidence="2 3">
    <name type="scientific">Sungkyunkwania multivorans</name>
    <dbReference type="NCBI Taxonomy" id="1173618"/>
    <lineage>
        <taxon>Bacteria</taxon>
        <taxon>Pseudomonadati</taxon>
        <taxon>Bacteroidota</taxon>
        <taxon>Flavobacteriia</taxon>
        <taxon>Flavobacteriales</taxon>
        <taxon>Flavobacteriaceae</taxon>
        <taxon>Sungkyunkwania</taxon>
    </lineage>
</organism>
<keyword evidence="1" id="KW-0732">Signal</keyword>
<proteinExistence type="predicted"/>
<dbReference type="EMBL" id="JBHTJH010000003">
    <property type="protein sequence ID" value="MFD0861023.1"/>
    <property type="molecule type" value="Genomic_DNA"/>
</dbReference>
<keyword evidence="3" id="KW-1185">Reference proteome</keyword>
<feature type="chain" id="PRO_5045693453" evidence="1">
    <location>
        <begin position="22"/>
        <end position="226"/>
    </location>
</feature>
<name>A0ABW3CTL9_9FLAO</name>
<dbReference type="RefSeq" id="WP_386403255.1">
    <property type="nucleotide sequence ID" value="NZ_JBHTJH010000003.1"/>
</dbReference>
<evidence type="ECO:0000313" key="2">
    <source>
        <dbReference type="EMBL" id="MFD0861023.1"/>
    </source>
</evidence>
<comment type="caution">
    <text evidence="2">The sequence shown here is derived from an EMBL/GenBank/DDBJ whole genome shotgun (WGS) entry which is preliminary data.</text>
</comment>
<evidence type="ECO:0000256" key="1">
    <source>
        <dbReference type="SAM" id="SignalP"/>
    </source>
</evidence>
<sequence length="226" mass="26713">MSYIDRCIILFAILLSSFAFSQENLTGFWQPKVALNYKVGTNYSHNFSVEQRNYIYETENLKFTTRQLDFDHFSKLKLTNVRSIAFGIKYRFREIFAGNSNELRFTQQFNSTHTNEKLRLGHRIRTEQRFTRSLTIHRFRYRFALDLPLNGETLDIGETYLVTSTESLLSVAKANNPQLDQRLSLDIGWLVSAKTKIQLGSEFRWEDYTQRTQYVLFLHTMLIFSL</sequence>
<evidence type="ECO:0000313" key="3">
    <source>
        <dbReference type="Proteomes" id="UP001596978"/>
    </source>
</evidence>
<accession>A0ABW3CTL9</accession>
<feature type="signal peptide" evidence="1">
    <location>
        <begin position="1"/>
        <end position="21"/>
    </location>
</feature>
<dbReference type="Pfam" id="PF10677">
    <property type="entry name" value="DUF2490"/>
    <property type="match status" value="1"/>
</dbReference>
<dbReference type="Proteomes" id="UP001596978">
    <property type="component" value="Unassembled WGS sequence"/>
</dbReference>
<protein>
    <submittedName>
        <fullName evidence="2">DUF2490 domain-containing protein</fullName>
    </submittedName>
</protein>
<reference evidence="3" key="1">
    <citation type="journal article" date="2019" name="Int. J. Syst. Evol. Microbiol.">
        <title>The Global Catalogue of Microorganisms (GCM) 10K type strain sequencing project: providing services to taxonomists for standard genome sequencing and annotation.</title>
        <authorList>
            <consortium name="The Broad Institute Genomics Platform"/>
            <consortium name="The Broad Institute Genome Sequencing Center for Infectious Disease"/>
            <person name="Wu L."/>
            <person name="Ma J."/>
        </authorList>
    </citation>
    <scope>NUCLEOTIDE SEQUENCE [LARGE SCALE GENOMIC DNA]</scope>
    <source>
        <strain evidence="3">CCUG 62952</strain>
    </source>
</reference>
<gene>
    <name evidence="2" type="ORF">ACFQ1M_02285</name>
</gene>
<dbReference type="InterPro" id="IPR019619">
    <property type="entry name" value="DUF2490"/>
</dbReference>